<proteinExistence type="inferred from homology"/>
<dbReference type="InterPro" id="IPR049874">
    <property type="entry name" value="ROK_cs"/>
</dbReference>
<evidence type="ECO:0000313" key="2">
    <source>
        <dbReference type="EMBL" id="SMO58826.1"/>
    </source>
</evidence>
<dbReference type="GO" id="GO:0016301">
    <property type="term" value="F:kinase activity"/>
    <property type="evidence" value="ECO:0007669"/>
    <property type="project" value="UniProtKB-KW"/>
</dbReference>
<dbReference type="SUPFAM" id="SSF53067">
    <property type="entry name" value="Actin-like ATPase domain"/>
    <property type="match status" value="1"/>
</dbReference>
<organism evidence="2 3">
    <name type="scientific">Gracilimonas mengyeensis</name>
    <dbReference type="NCBI Taxonomy" id="1302730"/>
    <lineage>
        <taxon>Bacteria</taxon>
        <taxon>Pseudomonadati</taxon>
        <taxon>Balneolota</taxon>
        <taxon>Balneolia</taxon>
        <taxon>Balneolales</taxon>
        <taxon>Balneolaceae</taxon>
        <taxon>Gracilimonas</taxon>
    </lineage>
</organism>
<comment type="similarity">
    <text evidence="1">Belongs to the ROK (NagC/XylR) family.</text>
</comment>
<gene>
    <name evidence="2" type="ORF">SAMN06265219_105155</name>
</gene>
<dbReference type="PANTHER" id="PTHR18964">
    <property type="entry name" value="ROK (REPRESSOR, ORF, KINASE) FAMILY"/>
    <property type="match status" value="1"/>
</dbReference>
<dbReference type="InterPro" id="IPR000600">
    <property type="entry name" value="ROK"/>
</dbReference>
<dbReference type="PROSITE" id="PS01125">
    <property type="entry name" value="ROK"/>
    <property type="match status" value="1"/>
</dbReference>
<dbReference type="Proteomes" id="UP000317557">
    <property type="component" value="Unassembled WGS sequence"/>
</dbReference>
<dbReference type="CDD" id="cd23763">
    <property type="entry name" value="ASKHA_ATPase_ROK"/>
    <property type="match status" value="1"/>
</dbReference>
<keyword evidence="2" id="KW-0808">Transferase</keyword>
<evidence type="ECO:0000256" key="1">
    <source>
        <dbReference type="ARBA" id="ARBA00006479"/>
    </source>
</evidence>
<dbReference type="OrthoDB" id="9810372at2"/>
<dbReference type="RefSeq" id="WP_142453976.1">
    <property type="nucleotide sequence ID" value="NZ_FXTP01000005.1"/>
</dbReference>
<dbReference type="EMBL" id="FXTP01000005">
    <property type="protein sequence ID" value="SMO58826.1"/>
    <property type="molecule type" value="Genomic_DNA"/>
</dbReference>
<evidence type="ECO:0000313" key="3">
    <source>
        <dbReference type="Proteomes" id="UP000317557"/>
    </source>
</evidence>
<dbReference type="PANTHER" id="PTHR18964:SF149">
    <property type="entry name" value="BIFUNCTIONAL UDP-N-ACETYLGLUCOSAMINE 2-EPIMERASE_N-ACETYLMANNOSAMINE KINASE"/>
    <property type="match status" value="1"/>
</dbReference>
<dbReference type="Pfam" id="PF00480">
    <property type="entry name" value="ROK"/>
    <property type="match status" value="1"/>
</dbReference>
<accession>A0A521CH98</accession>
<name>A0A521CH98_9BACT</name>
<dbReference type="AlphaFoldDB" id="A0A521CH98"/>
<dbReference type="Gene3D" id="3.30.420.40">
    <property type="match status" value="2"/>
</dbReference>
<protein>
    <submittedName>
        <fullName evidence="2">Glucokinase</fullName>
    </submittedName>
</protein>
<reference evidence="2 3" key="1">
    <citation type="submission" date="2017-05" db="EMBL/GenBank/DDBJ databases">
        <authorList>
            <person name="Varghese N."/>
            <person name="Submissions S."/>
        </authorList>
    </citation>
    <scope>NUCLEOTIDE SEQUENCE [LARGE SCALE GENOMIC DNA]</scope>
    <source>
        <strain evidence="2 3">DSM 21985</strain>
    </source>
</reference>
<dbReference type="InterPro" id="IPR043129">
    <property type="entry name" value="ATPase_NBD"/>
</dbReference>
<keyword evidence="2" id="KW-0418">Kinase</keyword>
<sequence length="314" mass="33760">MKAIGVDLGGTNIKAAVVDDKQGIVEQVTTPTRASLGKDFLLDRIAETVTGLVKNHEIIGIGLGLPGMVSKDQTTVKNPPNLPGWKEVNAAEEISTRTNLPCKVENDANIAALGSLHFGVGQQFESFIMITLGTGVGGGIIYDRKLFKGTQGMAGELGHVIIDYHGPLSNSVTRGTVEAYLGQRFLSRFASDLISQNPSNPLYEQFADNFDELEPLDLTNAANEGNDLAIEILAKSGQRLGYAIINYVHMMDIRKFVVGGGVAKAGDLLFEPAREIIDKHMMEPFKEGFELVYEDLGNESALLGASGLAFDSFS</sequence>
<keyword evidence="3" id="KW-1185">Reference proteome</keyword>